<dbReference type="PANTHER" id="PTHR12788:SF10">
    <property type="entry name" value="PROTEIN-TYROSINE SULFOTRANSFERASE"/>
    <property type="match status" value="1"/>
</dbReference>
<feature type="repeat" description="TPR" evidence="2">
    <location>
        <begin position="126"/>
        <end position="159"/>
    </location>
</feature>
<evidence type="ECO:0000256" key="2">
    <source>
        <dbReference type="PROSITE-ProRule" id="PRU00339"/>
    </source>
</evidence>
<proteinExistence type="predicted"/>
<organism evidence="3 4">
    <name type="scientific">Prochlorococcus marinus (strain MIT 9312)</name>
    <dbReference type="NCBI Taxonomy" id="74546"/>
    <lineage>
        <taxon>Bacteria</taxon>
        <taxon>Bacillati</taxon>
        <taxon>Cyanobacteriota</taxon>
        <taxon>Cyanophyceae</taxon>
        <taxon>Synechococcales</taxon>
        <taxon>Prochlorococcaceae</taxon>
        <taxon>Prochlorococcus</taxon>
    </lineage>
</organism>
<dbReference type="AlphaFoldDB" id="Q31DE6"/>
<dbReference type="Pfam" id="PF13469">
    <property type="entry name" value="Sulfotransfer_3"/>
    <property type="match status" value="1"/>
</dbReference>
<evidence type="ECO:0000313" key="3">
    <source>
        <dbReference type="EMBL" id="ABB49099.1"/>
    </source>
</evidence>
<sequence length="494" mass="57348">MKGFGEKNQLKKIKTPKNAEILDSDQLIKKAFTLQAQGRTLEAAKHYAYLIKHGIKDYRVFSNYGIFLNEIGKHKEAELELKKAISLNPKYANAYYNLAVLFIGQGNLGKAELELKKAIKLKSDFAIAYYNLGFILKDLGRLKEADSYNQKAVEIDPHLTDAYLSLSTMYSGDKTPKWHNQLFSESLIKNKNNRELINIFFARSNIFHREGKYQESAENLINANNIKLRLNKSEANLLINKTKKLKISSDNYERKNKAFGNYPMSIFIVGLPRCGSTLVESIISLNSHVRDLGEVNIFEKSYREYKESEKKTDLSEIYWKKLEITKNKRSTTNKWLFNYQYAGIIAQAIPNAKIIHCYRNPLDNILSMYRAHFATGNNFSSSLVDSVAVYSDQEEIMKIYKKEFKNHIYELNYDKLVTHPSEEIKSLILWLGWKWNDLYLSPHLNNRKVSTRSNVEVRSPITTKSLGGWKNYKEMLRPAMEIITQKDQYKDLKY</sequence>
<dbReference type="SUPFAM" id="SSF52540">
    <property type="entry name" value="P-loop containing nucleoside triphosphate hydrolases"/>
    <property type="match status" value="1"/>
</dbReference>
<keyword evidence="2" id="KW-0802">TPR repeat</keyword>
<dbReference type="RefSeq" id="WP_011375603.1">
    <property type="nucleotide sequence ID" value="NC_007577.1"/>
</dbReference>
<dbReference type="Proteomes" id="UP000002715">
    <property type="component" value="Chromosome"/>
</dbReference>
<dbReference type="InterPro" id="IPR026634">
    <property type="entry name" value="TPST-like"/>
</dbReference>
<dbReference type="SMART" id="SM00028">
    <property type="entry name" value="TPR"/>
    <property type="match status" value="3"/>
</dbReference>
<keyword evidence="1" id="KW-0808">Transferase</keyword>
<feature type="repeat" description="TPR" evidence="2">
    <location>
        <begin position="92"/>
        <end position="125"/>
    </location>
</feature>
<gene>
    <name evidence="3" type="ordered locus">PMT9312_0038</name>
</gene>
<protein>
    <submittedName>
        <fullName evidence="3">TPR repeat</fullName>
    </submittedName>
</protein>
<dbReference type="HOGENOM" id="CLU_017034_1_0_3"/>
<dbReference type="InterPro" id="IPR027417">
    <property type="entry name" value="P-loop_NTPase"/>
</dbReference>
<dbReference type="PROSITE" id="PS50005">
    <property type="entry name" value="TPR"/>
    <property type="match status" value="3"/>
</dbReference>
<name>Q31DE6_PROM9</name>
<dbReference type="KEGG" id="pmi:PMT9312_0038"/>
<dbReference type="PROSITE" id="PS50293">
    <property type="entry name" value="TPR_REGION"/>
    <property type="match status" value="1"/>
</dbReference>
<dbReference type="GO" id="GO:0008476">
    <property type="term" value="F:protein-tyrosine sulfotransferase activity"/>
    <property type="evidence" value="ECO:0007669"/>
    <property type="project" value="InterPro"/>
</dbReference>
<dbReference type="Gene3D" id="1.25.40.10">
    <property type="entry name" value="Tetratricopeptide repeat domain"/>
    <property type="match status" value="1"/>
</dbReference>
<feature type="repeat" description="TPR" evidence="2">
    <location>
        <begin position="58"/>
        <end position="91"/>
    </location>
</feature>
<dbReference type="OrthoDB" id="536969at2"/>
<dbReference type="eggNOG" id="COG0457">
    <property type="taxonomic scope" value="Bacteria"/>
</dbReference>
<dbReference type="PANTHER" id="PTHR12788">
    <property type="entry name" value="PROTEIN-TYROSINE SULFOTRANSFERASE 2"/>
    <property type="match status" value="1"/>
</dbReference>
<evidence type="ECO:0000313" key="4">
    <source>
        <dbReference type="Proteomes" id="UP000002715"/>
    </source>
</evidence>
<dbReference type="SUPFAM" id="SSF48452">
    <property type="entry name" value="TPR-like"/>
    <property type="match status" value="1"/>
</dbReference>
<dbReference type="InterPro" id="IPR011990">
    <property type="entry name" value="TPR-like_helical_dom_sf"/>
</dbReference>
<evidence type="ECO:0000256" key="1">
    <source>
        <dbReference type="ARBA" id="ARBA00022679"/>
    </source>
</evidence>
<dbReference type="Pfam" id="PF13414">
    <property type="entry name" value="TPR_11"/>
    <property type="match status" value="1"/>
</dbReference>
<dbReference type="InterPro" id="IPR019734">
    <property type="entry name" value="TPR_rpt"/>
</dbReference>
<dbReference type="Gene3D" id="3.40.50.300">
    <property type="entry name" value="P-loop containing nucleotide triphosphate hydrolases"/>
    <property type="match status" value="1"/>
</dbReference>
<dbReference type="STRING" id="74546.PMT9312_0038"/>
<dbReference type="EMBL" id="CP000111">
    <property type="protein sequence ID" value="ABB49099.1"/>
    <property type="molecule type" value="Genomic_DNA"/>
</dbReference>
<reference evidence="4" key="1">
    <citation type="submission" date="2005-07" db="EMBL/GenBank/DDBJ databases">
        <title>Complete sequence of Prochlorococcus marinus str. MIT 9312.</title>
        <authorList>
            <consortium name="US DOE Joint Genome Institute"/>
            <person name="Copeland A."/>
            <person name="Lucas S."/>
            <person name="Lapidus A."/>
            <person name="Barry K."/>
            <person name="Detter J.C."/>
            <person name="Glavina T."/>
            <person name="Hammon N."/>
            <person name="Israni S."/>
            <person name="Pitluck S."/>
            <person name="Thiel J."/>
            <person name="Schmutz J."/>
            <person name="Larimer F."/>
            <person name="Land M."/>
            <person name="Kyrpides N."/>
            <person name="Lykidis A."/>
            <person name="Richardson P."/>
        </authorList>
    </citation>
    <scope>NUCLEOTIDE SEQUENCE [LARGE SCALE GENOMIC DNA]</scope>
    <source>
        <strain evidence="4">MIT 9312</strain>
    </source>
</reference>
<accession>Q31DE6</accession>
<dbReference type="Pfam" id="PF00515">
    <property type="entry name" value="TPR_1"/>
    <property type="match status" value="1"/>
</dbReference>